<dbReference type="STRING" id="108003.B1C78_06185"/>
<dbReference type="GO" id="GO:0016887">
    <property type="term" value="F:ATP hydrolysis activity"/>
    <property type="evidence" value="ECO:0007669"/>
    <property type="project" value="InterPro"/>
</dbReference>
<accession>A0A1V3NLD1</accession>
<reference evidence="8 9" key="1">
    <citation type="submission" date="2017-02" db="EMBL/GenBank/DDBJ databases">
        <title>Genomic diversity within the haloalkaliphilic genus Thioalkalivibrio.</title>
        <authorList>
            <person name="Ahn A.-C."/>
            <person name="Meier-Kolthoff J."/>
            <person name="Overmars L."/>
            <person name="Richter M."/>
            <person name="Woyke T."/>
            <person name="Sorokin D.Y."/>
            <person name="Muyzer G."/>
        </authorList>
    </citation>
    <scope>NUCLEOTIDE SEQUENCE [LARGE SCALE GENOMIC DNA]</scope>
    <source>
        <strain evidence="8 9">ALJD</strain>
    </source>
</reference>
<keyword evidence="3" id="KW-0201">Cytochrome c-type biogenesis</keyword>
<dbReference type="SMART" id="SM00382">
    <property type="entry name" value="AAA"/>
    <property type="match status" value="1"/>
</dbReference>
<dbReference type="NCBIfam" id="NF010061">
    <property type="entry name" value="PRK13538.1"/>
    <property type="match status" value="1"/>
</dbReference>
<dbReference type="RefSeq" id="WP_077278267.1">
    <property type="nucleotide sequence ID" value="NZ_MVBK01000035.1"/>
</dbReference>
<dbReference type="InterPro" id="IPR003593">
    <property type="entry name" value="AAA+_ATPase"/>
</dbReference>
<keyword evidence="5" id="KW-1278">Translocase</keyword>
<evidence type="ECO:0000313" key="9">
    <source>
        <dbReference type="Proteomes" id="UP000189462"/>
    </source>
</evidence>
<dbReference type="NCBIfam" id="TIGR01189">
    <property type="entry name" value="ccmA"/>
    <property type="match status" value="1"/>
</dbReference>
<feature type="domain" description="ABC transporter" evidence="7">
    <location>
        <begin position="2"/>
        <end position="202"/>
    </location>
</feature>
<comment type="caution">
    <text evidence="8">The sequence shown here is derived from an EMBL/GenBank/DDBJ whole genome shotgun (WGS) entry which is preliminary data.</text>
</comment>
<dbReference type="Gene3D" id="3.40.50.300">
    <property type="entry name" value="P-loop containing nucleotide triphosphate hydrolases"/>
    <property type="match status" value="1"/>
</dbReference>
<evidence type="ECO:0000259" key="7">
    <source>
        <dbReference type="PROSITE" id="PS50893"/>
    </source>
</evidence>
<dbReference type="SUPFAM" id="SSF52540">
    <property type="entry name" value="P-loop containing nucleoside triphosphate hydrolases"/>
    <property type="match status" value="1"/>
</dbReference>
<dbReference type="GO" id="GO:0005524">
    <property type="term" value="F:ATP binding"/>
    <property type="evidence" value="ECO:0007669"/>
    <property type="project" value="UniProtKB-KW"/>
</dbReference>
<keyword evidence="1" id="KW-0813">Transport</keyword>
<keyword evidence="9" id="KW-1185">Reference proteome</keyword>
<dbReference type="EMBL" id="MVBK01000035">
    <property type="protein sequence ID" value="OOG25688.1"/>
    <property type="molecule type" value="Genomic_DNA"/>
</dbReference>
<dbReference type="Pfam" id="PF00005">
    <property type="entry name" value="ABC_tran"/>
    <property type="match status" value="1"/>
</dbReference>
<evidence type="ECO:0000256" key="1">
    <source>
        <dbReference type="ARBA" id="ARBA00022448"/>
    </source>
</evidence>
<dbReference type="PROSITE" id="PS50893">
    <property type="entry name" value="ABC_TRANSPORTER_2"/>
    <property type="match status" value="1"/>
</dbReference>
<dbReference type="Proteomes" id="UP000189462">
    <property type="component" value="Unassembled WGS sequence"/>
</dbReference>
<dbReference type="PANTHER" id="PTHR43499:SF1">
    <property type="entry name" value="ABC TRANSPORTER I FAMILY MEMBER 1"/>
    <property type="match status" value="1"/>
</dbReference>
<evidence type="ECO:0000256" key="5">
    <source>
        <dbReference type="ARBA" id="ARBA00022967"/>
    </source>
</evidence>
<protein>
    <submittedName>
        <fullName evidence="8">Heme ABC transporter ATP-binding protein CcmA</fullName>
    </submittedName>
</protein>
<keyword evidence="2" id="KW-0547">Nucleotide-binding</keyword>
<keyword evidence="4 8" id="KW-0067">ATP-binding</keyword>
<dbReference type="InterPro" id="IPR003439">
    <property type="entry name" value="ABC_transporter-like_ATP-bd"/>
</dbReference>
<dbReference type="InterPro" id="IPR027417">
    <property type="entry name" value="P-loop_NTPase"/>
</dbReference>
<dbReference type="AlphaFoldDB" id="A0A1V3NLD1"/>
<evidence type="ECO:0000313" key="8">
    <source>
        <dbReference type="EMBL" id="OOG25688.1"/>
    </source>
</evidence>
<sequence>MLSARDLSCRRGGRPLFAGIGFSVEPGQLLFVRGRNGCGKTTLLRAICGLTELESGHVYLNGEDIRKLDDSARADIVYVGHRDAVKDEFTPLENLAVHQGLRGERHDETRCLDTLEEVGLAGYEDVPVRFLSQGQRRRTALARLLLSSSPLWVLDEPLTALDTGAVDWLLDRLNKHLAQGGLAVTTSHQTFDGLHEANCLDLS</sequence>
<evidence type="ECO:0000256" key="2">
    <source>
        <dbReference type="ARBA" id="ARBA00022741"/>
    </source>
</evidence>
<dbReference type="GO" id="GO:0022857">
    <property type="term" value="F:transmembrane transporter activity"/>
    <property type="evidence" value="ECO:0007669"/>
    <property type="project" value="InterPro"/>
</dbReference>
<proteinExistence type="predicted"/>
<organism evidence="8 9">
    <name type="scientific">Thioalkalivibrio denitrificans</name>
    <dbReference type="NCBI Taxonomy" id="108003"/>
    <lineage>
        <taxon>Bacteria</taxon>
        <taxon>Pseudomonadati</taxon>
        <taxon>Pseudomonadota</taxon>
        <taxon>Gammaproteobacteria</taxon>
        <taxon>Chromatiales</taxon>
        <taxon>Ectothiorhodospiraceae</taxon>
        <taxon>Thioalkalivibrio</taxon>
    </lineage>
</organism>
<dbReference type="OrthoDB" id="9800654at2"/>
<evidence type="ECO:0000256" key="4">
    <source>
        <dbReference type="ARBA" id="ARBA00022840"/>
    </source>
</evidence>
<gene>
    <name evidence="8" type="ORF">B1C78_06185</name>
</gene>
<dbReference type="PANTHER" id="PTHR43499">
    <property type="entry name" value="ABC TRANSPORTER I FAMILY MEMBER 1"/>
    <property type="match status" value="1"/>
</dbReference>
<name>A0A1V3NLD1_9GAMM</name>
<dbReference type="InterPro" id="IPR005895">
    <property type="entry name" value="ABC_transptr_haem_export_CcmA"/>
</dbReference>
<evidence type="ECO:0000256" key="3">
    <source>
        <dbReference type="ARBA" id="ARBA00022748"/>
    </source>
</evidence>
<dbReference type="GO" id="GO:0017004">
    <property type="term" value="P:cytochrome complex assembly"/>
    <property type="evidence" value="ECO:0007669"/>
    <property type="project" value="UniProtKB-KW"/>
</dbReference>
<keyword evidence="6" id="KW-0472">Membrane</keyword>
<evidence type="ECO:0000256" key="6">
    <source>
        <dbReference type="ARBA" id="ARBA00023136"/>
    </source>
</evidence>